<organism evidence="2 3">
    <name type="scientific">Bacillus mesophilum</name>
    <dbReference type="NCBI Taxonomy" id="1071718"/>
    <lineage>
        <taxon>Bacteria</taxon>
        <taxon>Bacillati</taxon>
        <taxon>Bacillota</taxon>
        <taxon>Bacilli</taxon>
        <taxon>Bacillales</taxon>
        <taxon>Bacillaceae</taxon>
        <taxon>Bacillus</taxon>
    </lineage>
</organism>
<dbReference type="Proteomes" id="UP000441354">
    <property type="component" value="Unassembled WGS sequence"/>
</dbReference>
<comment type="caution">
    <text evidence="2">The sequence shown here is derived from an EMBL/GenBank/DDBJ whole genome shotgun (WGS) entry which is preliminary data.</text>
</comment>
<evidence type="ECO:0000313" key="3">
    <source>
        <dbReference type="Proteomes" id="UP000441354"/>
    </source>
</evidence>
<protein>
    <submittedName>
        <fullName evidence="2">Uncharacterized protein</fullName>
    </submittedName>
</protein>
<name>A0A7V7RHY1_9BACI</name>
<proteinExistence type="predicted"/>
<keyword evidence="3" id="KW-1185">Reference proteome</keyword>
<evidence type="ECO:0000256" key="1">
    <source>
        <dbReference type="SAM" id="Phobius"/>
    </source>
</evidence>
<feature type="transmembrane region" description="Helical" evidence="1">
    <location>
        <begin position="24"/>
        <end position="42"/>
    </location>
</feature>
<accession>A0A7V7RHY1</accession>
<keyword evidence="1" id="KW-1133">Transmembrane helix</keyword>
<sequence>MFDFVFSVIQMIVDAFSQLSMSEIISFCIGLLFVIYFVLAWVKGNHILNKGSTNQGEAK</sequence>
<keyword evidence="1" id="KW-0472">Membrane</keyword>
<evidence type="ECO:0000313" key="2">
    <source>
        <dbReference type="EMBL" id="KAB2329435.1"/>
    </source>
</evidence>
<gene>
    <name evidence="2" type="ORF">F7732_21150</name>
</gene>
<dbReference type="AlphaFoldDB" id="A0A7V7RHY1"/>
<dbReference type="EMBL" id="WBOT01000012">
    <property type="protein sequence ID" value="KAB2329435.1"/>
    <property type="molecule type" value="Genomic_DNA"/>
</dbReference>
<keyword evidence="1" id="KW-0812">Transmembrane</keyword>
<reference evidence="2 3" key="1">
    <citation type="journal article" date="2014" name="Arch. Microbiol.">
        <title>Bacillus mesophilum sp. nov., strain IITR-54T, a novel 4-chlorobiphenyl dechlorinating bacterium.</title>
        <authorList>
            <person name="Manickam N."/>
            <person name="Singh N.K."/>
            <person name="Bajaj A."/>
            <person name="Kumar R.M."/>
            <person name="Kaur G."/>
            <person name="Kaur N."/>
            <person name="Bala M."/>
            <person name="Kumar A."/>
            <person name="Mayilraj S."/>
        </authorList>
    </citation>
    <scope>NUCLEOTIDE SEQUENCE [LARGE SCALE GENOMIC DNA]</scope>
    <source>
        <strain evidence="2 3">IITR-54</strain>
    </source>
</reference>
<dbReference type="RefSeq" id="WP_151576008.1">
    <property type="nucleotide sequence ID" value="NZ_WBOT01000012.1"/>
</dbReference>